<gene>
    <name evidence="4" type="ORF">ACFQBQ_01550</name>
</gene>
<comment type="similarity">
    <text evidence="1">Belongs to the type III secretion exporter family.</text>
</comment>
<reference evidence="5" key="1">
    <citation type="journal article" date="2019" name="Int. J. Syst. Evol. Microbiol.">
        <title>The Global Catalogue of Microorganisms (GCM) 10K type strain sequencing project: providing services to taxonomists for standard genome sequencing and annotation.</title>
        <authorList>
            <consortium name="The Broad Institute Genomics Platform"/>
            <consortium name="The Broad Institute Genome Sequencing Center for Infectious Disease"/>
            <person name="Wu L."/>
            <person name="Ma J."/>
        </authorList>
    </citation>
    <scope>NUCLEOTIDE SEQUENCE [LARGE SCALE GENOMIC DNA]</scope>
    <source>
        <strain evidence="5">CGMCC 1.16026</strain>
    </source>
</reference>
<accession>A0ABW1Z420</accession>
<evidence type="ECO:0000313" key="4">
    <source>
        <dbReference type="EMBL" id="MFC6644296.1"/>
    </source>
</evidence>
<dbReference type="RefSeq" id="WP_263372232.1">
    <property type="nucleotide sequence ID" value="NZ_JAGSYD010000004.1"/>
</dbReference>
<dbReference type="Pfam" id="PF01312">
    <property type="entry name" value="Bac_export_2"/>
    <property type="match status" value="1"/>
</dbReference>
<comment type="caution">
    <text evidence="4">The sequence shown here is derived from an EMBL/GenBank/DDBJ whole genome shotgun (WGS) entry which is preliminary data.</text>
</comment>
<evidence type="ECO:0000256" key="2">
    <source>
        <dbReference type="SAM" id="MobiDB-lite"/>
    </source>
</evidence>
<evidence type="ECO:0000256" key="1">
    <source>
        <dbReference type="ARBA" id="ARBA00010690"/>
    </source>
</evidence>
<feature type="transmembrane region" description="Helical" evidence="3">
    <location>
        <begin position="86"/>
        <end position="107"/>
    </location>
</feature>
<feature type="region of interest" description="Disordered" evidence="2">
    <location>
        <begin position="350"/>
        <end position="379"/>
    </location>
</feature>
<dbReference type="PRINTS" id="PR00950">
    <property type="entry name" value="TYPE3IMSPROT"/>
</dbReference>
<keyword evidence="5" id="KW-1185">Reference proteome</keyword>
<sequence>MSSERTEKATPQRKKKARDQGDVVRSRELLSAGGTLAGLIALSSMVPRFVETWHRCFRDTLRIAMSGTSFGIRELVTLVRVAVLPAVAPILVVVCAASVMIVGVGFAQNGGAAFNAQALMPKLDRLNPGSQLKQIFSAKSLMRLAKSLVPALAVAGMGANALRALMQTMPVMSMMRLPETFGAAYGVGVKSAWVMVVWAGFDYAMEWRAWNARLKMSKQEMREEVKEAMGNPQVKGKIRSLQRAMARRKAKVDMRRASVVVTNPTHYAVALEFSFEEMGAPTVLTKGRDLWAFDIRDEAKAAGVPIVENPPLARSLYRACEPGQQIPFELYSAVAGLLAFLFREQQEQAAREQRQAQQAREERQMMASMQPQPRYEGGV</sequence>
<evidence type="ECO:0000313" key="5">
    <source>
        <dbReference type="Proteomes" id="UP001596391"/>
    </source>
</evidence>
<feature type="compositionally biased region" description="Basic and acidic residues" evidence="2">
    <location>
        <begin position="350"/>
        <end position="364"/>
    </location>
</feature>
<evidence type="ECO:0000256" key="3">
    <source>
        <dbReference type="SAM" id="Phobius"/>
    </source>
</evidence>
<dbReference type="Gene3D" id="3.40.1690.10">
    <property type="entry name" value="secretion proteins EscU"/>
    <property type="match status" value="1"/>
</dbReference>
<feature type="region of interest" description="Disordered" evidence="2">
    <location>
        <begin position="1"/>
        <end position="22"/>
    </location>
</feature>
<dbReference type="InterPro" id="IPR006135">
    <property type="entry name" value="T3SS_substrate_exporter"/>
</dbReference>
<name>A0ABW1Z420_9BACT</name>
<organism evidence="4 5">
    <name type="scientific">Granulicella cerasi</name>
    <dbReference type="NCBI Taxonomy" id="741063"/>
    <lineage>
        <taxon>Bacteria</taxon>
        <taxon>Pseudomonadati</taxon>
        <taxon>Acidobacteriota</taxon>
        <taxon>Terriglobia</taxon>
        <taxon>Terriglobales</taxon>
        <taxon>Acidobacteriaceae</taxon>
        <taxon>Granulicella</taxon>
    </lineage>
</organism>
<feature type="transmembrane region" description="Helical" evidence="3">
    <location>
        <begin position="29"/>
        <end position="50"/>
    </location>
</feature>
<dbReference type="InterPro" id="IPR029025">
    <property type="entry name" value="T3SS_substrate_exporter_C"/>
</dbReference>
<protein>
    <submittedName>
        <fullName evidence="4">EscU/YscU/HrcU family type III secretion system export apparatus switch protein</fullName>
    </submittedName>
</protein>
<dbReference type="Proteomes" id="UP001596391">
    <property type="component" value="Unassembled WGS sequence"/>
</dbReference>
<keyword evidence="3" id="KW-0472">Membrane</keyword>
<feature type="transmembrane region" description="Helical" evidence="3">
    <location>
        <begin position="144"/>
        <end position="162"/>
    </location>
</feature>
<dbReference type="SUPFAM" id="SSF160544">
    <property type="entry name" value="EscU C-terminal domain-like"/>
    <property type="match status" value="1"/>
</dbReference>
<proteinExistence type="inferred from homology"/>
<dbReference type="PANTHER" id="PTHR30531">
    <property type="entry name" value="FLAGELLAR BIOSYNTHETIC PROTEIN FLHB"/>
    <property type="match status" value="1"/>
</dbReference>
<keyword evidence="3" id="KW-0812">Transmembrane</keyword>
<keyword evidence="3" id="KW-1133">Transmembrane helix</keyword>
<feature type="transmembrane region" description="Helical" evidence="3">
    <location>
        <begin position="182"/>
        <end position="205"/>
    </location>
</feature>
<dbReference type="EMBL" id="JBHSWI010000001">
    <property type="protein sequence ID" value="MFC6644296.1"/>
    <property type="molecule type" value="Genomic_DNA"/>
</dbReference>
<feature type="compositionally biased region" description="Basic and acidic residues" evidence="2">
    <location>
        <begin position="1"/>
        <end position="10"/>
    </location>
</feature>
<dbReference type="PANTHER" id="PTHR30531:SF12">
    <property type="entry name" value="FLAGELLAR BIOSYNTHETIC PROTEIN FLHB"/>
    <property type="match status" value="1"/>
</dbReference>